<dbReference type="GO" id="GO:0016853">
    <property type="term" value="F:isomerase activity"/>
    <property type="evidence" value="ECO:0007669"/>
    <property type="project" value="UniProtKB-ARBA"/>
</dbReference>
<dbReference type="InterPro" id="IPR011234">
    <property type="entry name" value="Fumarylacetoacetase-like_C"/>
</dbReference>
<comment type="cofactor">
    <cofactor evidence="1">
        <name>Mg(2+)</name>
        <dbReference type="ChEBI" id="CHEBI:18420"/>
    </cofactor>
</comment>
<evidence type="ECO:0000259" key="5">
    <source>
        <dbReference type="Pfam" id="PF01557"/>
    </source>
</evidence>
<dbReference type="EMBL" id="QNRQ01000002">
    <property type="protein sequence ID" value="RBP41693.1"/>
    <property type="molecule type" value="Genomic_DNA"/>
</dbReference>
<dbReference type="PANTHER" id="PTHR11820:SF7">
    <property type="entry name" value="ACYLPYRUVASE FAHD1, MITOCHONDRIAL"/>
    <property type="match status" value="1"/>
</dbReference>
<keyword evidence="7" id="KW-1185">Reference proteome</keyword>
<gene>
    <name evidence="6" type="ORF">DFR37_10272</name>
</gene>
<dbReference type="Pfam" id="PF01557">
    <property type="entry name" value="FAA_hydrolase"/>
    <property type="match status" value="1"/>
</dbReference>
<dbReference type="SUPFAM" id="SSF56529">
    <property type="entry name" value="FAH"/>
    <property type="match status" value="1"/>
</dbReference>
<proteinExistence type="inferred from homology"/>
<dbReference type="GO" id="GO:0019752">
    <property type="term" value="P:carboxylic acid metabolic process"/>
    <property type="evidence" value="ECO:0007669"/>
    <property type="project" value="UniProtKB-ARBA"/>
</dbReference>
<organism evidence="6 7">
    <name type="scientific">Eoetvoesiella caeni</name>
    <dbReference type="NCBI Taxonomy" id="645616"/>
    <lineage>
        <taxon>Bacteria</taxon>
        <taxon>Pseudomonadati</taxon>
        <taxon>Pseudomonadota</taxon>
        <taxon>Betaproteobacteria</taxon>
        <taxon>Burkholderiales</taxon>
        <taxon>Alcaligenaceae</taxon>
        <taxon>Eoetvoesiella</taxon>
    </lineage>
</organism>
<keyword evidence="3" id="KW-0479">Metal-binding</keyword>
<dbReference type="PANTHER" id="PTHR11820">
    <property type="entry name" value="ACYLPYRUVASE"/>
    <property type="match status" value="1"/>
</dbReference>
<dbReference type="AlphaFoldDB" id="A0A366HGC6"/>
<name>A0A366HGC6_9BURK</name>
<dbReference type="Proteomes" id="UP000253628">
    <property type="component" value="Unassembled WGS sequence"/>
</dbReference>
<evidence type="ECO:0000256" key="3">
    <source>
        <dbReference type="ARBA" id="ARBA00022723"/>
    </source>
</evidence>
<feature type="domain" description="Fumarylacetoacetase-like C-terminal" evidence="5">
    <location>
        <begin position="77"/>
        <end position="292"/>
    </location>
</feature>
<evidence type="ECO:0000313" key="6">
    <source>
        <dbReference type="EMBL" id="RBP41693.1"/>
    </source>
</evidence>
<dbReference type="RefSeq" id="WP_113931958.1">
    <property type="nucleotide sequence ID" value="NZ_JACCEU010000002.1"/>
</dbReference>
<dbReference type="GO" id="GO:0046872">
    <property type="term" value="F:metal ion binding"/>
    <property type="evidence" value="ECO:0007669"/>
    <property type="project" value="UniProtKB-KW"/>
</dbReference>
<keyword evidence="4" id="KW-0378">Hydrolase</keyword>
<accession>A0A366HGC6</accession>
<dbReference type="InterPro" id="IPR036663">
    <property type="entry name" value="Fumarylacetoacetase_C_sf"/>
</dbReference>
<dbReference type="FunFam" id="3.90.850.10:FF:000002">
    <property type="entry name" value="2-hydroxyhepta-2,4-diene-1,7-dioate isomerase"/>
    <property type="match status" value="1"/>
</dbReference>
<evidence type="ECO:0000256" key="2">
    <source>
        <dbReference type="ARBA" id="ARBA00010211"/>
    </source>
</evidence>
<evidence type="ECO:0000256" key="1">
    <source>
        <dbReference type="ARBA" id="ARBA00001946"/>
    </source>
</evidence>
<evidence type="ECO:0000313" key="7">
    <source>
        <dbReference type="Proteomes" id="UP000253628"/>
    </source>
</evidence>
<dbReference type="OrthoDB" id="8582489at2"/>
<sequence length="292" mass="31376">MRLATILHNNSHAIASIDAEGQTARKLVSAGGEAIADMTTLIERFDTVKNALQFESQAIPFAQLQFAAPIQRPRRNIMCVGKNYFEHAHEFTRSGFDSSASKPADAVPSAPIVFTKMPETVVASGEPMGFPGACEQLDYEAELGVIIGKGGLGIDKASAMSHVFGYVIINDLTARDLQAKHKQWFLGKSFETSCPMGPWIGTADELDGANLNLKCWVNGELRQNANSKDLIFDIPTLIETLSAGFALLPGDIIATGTPVGVGIGFNPPRFLQSGDKVEIEIDGLGRLSNSVR</sequence>
<comment type="caution">
    <text evidence="6">The sequence shown here is derived from an EMBL/GenBank/DDBJ whole genome shotgun (WGS) entry which is preliminary data.</text>
</comment>
<dbReference type="Gene3D" id="3.90.850.10">
    <property type="entry name" value="Fumarylacetoacetase-like, C-terminal domain"/>
    <property type="match status" value="1"/>
</dbReference>
<dbReference type="GO" id="GO:0018773">
    <property type="term" value="F:acetylpyruvate hydrolase activity"/>
    <property type="evidence" value="ECO:0007669"/>
    <property type="project" value="TreeGrafter"/>
</dbReference>
<reference evidence="6 7" key="1">
    <citation type="submission" date="2018-06" db="EMBL/GenBank/DDBJ databases">
        <title>Genomic Encyclopedia of Type Strains, Phase IV (KMG-IV): sequencing the most valuable type-strain genomes for metagenomic binning, comparative biology and taxonomic classification.</title>
        <authorList>
            <person name="Goeker M."/>
        </authorList>
    </citation>
    <scope>NUCLEOTIDE SEQUENCE [LARGE SCALE GENOMIC DNA]</scope>
    <source>
        <strain evidence="6 7">DSM 25520</strain>
    </source>
</reference>
<evidence type="ECO:0000256" key="4">
    <source>
        <dbReference type="ARBA" id="ARBA00022801"/>
    </source>
</evidence>
<protein>
    <submittedName>
        <fullName evidence="6">2-keto-4-pentenoate hydratase/2-oxohepta-3-ene-1,7-dioic acid hydratase in catechol pathway</fullName>
    </submittedName>
</protein>
<comment type="similarity">
    <text evidence="2">Belongs to the FAH family.</text>
</comment>